<evidence type="ECO:0000256" key="6">
    <source>
        <dbReference type="ARBA" id="ARBA00022729"/>
    </source>
</evidence>
<keyword evidence="9" id="KW-0472">Membrane</keyword>
<dbReference type="SUPFAM" id="SSF56935">
    <property type="entry name" value="Porins"/>
    <property type="match status" value="1"/>
</dbReference>
<reference evidence="12" key="1">
    <citation type="submission" date="2018-06" db="EMBL/GenBank/DDBJ databases">
        <authorList>
            <person name="Zhirakovskaya E."/>
        </authorList>
    </citation>
    <scope>NUCLEOTIDE SEQUENCE</scope>
</reference>
<keyword evidence="6" id="KW-0732">Signal</keyword>
<dbReference type="Gene3D" id="2.40.160.10">
    <property type="entry name" value="Porin"/>
    <property type="match status" value="1"/>
</dbReference>
<evidence type="ECO:0000256" key="2">
    <source>
        <dbReference type="ARBA" id="ARBA00011233"/>
    </source>
</evidence>
<dbReference type="PANTHER" id="PTHR34501">
    <property type="entry name" value="PROTEIN YDDL-RELATED"/>
    <property type="match status" value="1"/>
</dbReference>
<dbReference type="InterPro" id="IPR023614">
    <property type="entry name" value="Porin_dom_sf"/>
</dbReference>
<keyword evidence="7" id="KW-0406">Ion transport</keyword>
<evidence type="ECO:0000256" key="4">
    <source>
        <dbReference type="ARBA" id="ARBA00022452"/>
    </source>
</evidence>
<evidence type="ECO:0000256" key="1">
    <source>
        <dbReference type="ARBA" id="ARBA00004141"/>
    </source>
</evidence>
<dbReference type="PANTHER" id="PTHR34501:SF9">
    <property type="entry name" value="MAJOR OUTER MEMBRANE PROTEIN P.IA"/>
    <property type="match status" value="1"/>
</dbReference>
<dbReference type="EMBL" id="UOFZ01000052">
    <property type="protein sequence ID" value="VAX12597.1"/>
    <property type="molecule type" value="Genomic_DNA"/>
</dbReference>
<evidence type="ECO:0000259" key="11">
    <source>
        <dbReference type="Pfam" id="PF13609"/>
    </source>
</evidence>
<evidence type="ECO:0000256" key="8">
    <source>
        <dbReference type="ARBA" id="ARBA00023114"/>
    </source>
</evidence>
<dbReference type="GO" id="GO:0006811">
    <property type="term" value="P:monoatomic ion transport"/>
    <property type="evidence" value="ECO:0007669"/>
    <property type="project" value="UniProtKB-KW"/>
</dbReference>
<dbReference type="GO" id="GO:0015288">
    <property type="term" value="F:porin activity"/>
    <property type="evidence" value="ECO:0007669"/>
    <property type="project" value="UniProtKB-KW"/>
</dbReference>
<dbReference type="GO" id="GO:0046930">
    <property type="term" value="C:pore complex"/>
    <property type="evidence" value="ECO:0007669"/>
    <property type="project" value="UniProtKB-KW"/>
</dbReference>
<accession>A0A3B1C6S8</accession>
<keyword evidence="4" id="KW-1134">Transmembrane beta strand</keyword>
<evidence type="ECO:0000256" key="9">
    <source>
        <dbReference type="ARBA" id="ARBA00023136"/>
    </source>
</evidence>
<dbReference type="PRINTS" id="PR00184">
    <property type="entry name" value="NEISSPPORIN"/>
</dbReference>
<evidence type="ECO:0000256" key="10">
    <source>
        <dbReference type="ARBA" id="ARBA00023237"/>
    </source>
</evidence>
<dbReference type="CDD" id="cd00342">
    <property type="entry name" value="gram_neg_porins"/>
    <property type="match status" value="1"/>
</dbReference>
<proteinExistence type="predicted"/>
<comment type="subcellular location">
    <subcellularLocation>
        <location evidence="1">Membrane</location>
        <topology evidence="1">Multi-pass membrane protein</topology>
    </subcellularLocation>
</comment>
<gene>
    <name evidence="12" type="ORF">MNBD_GAMMA24-1038</name>
</gene>
<feature type="domain" description="Porin" evidence="11">
    <location>
        <begin position="9"/>
        <end position="317"/>
    </location>
</feature>
<keyword evidence="3" id="KW-0813">Transport</keyword>
<evidence type="ECO:0000256" key="3">
    <source>
        <dbReference type="ARBA" id="ARBA00022448"/>
    </source>
</evidence>
<dbReference type="InterPro" id="IPR050298">
    <property type="entry name" value="Gram-neg_bact_OMP"/>
</dbReference>
<evidence type="ECO:0000313" key="12">
    <source>
        <dbReference type="EMBL" id="VAX12597.1"/>
    </source>
</evidence>
<dbReference type="InterPro" id="IPR002299">
    <property type="entry name" value="Porin_Neis"/>
</dbReference>
<dbReference type="Pfam" id="PF13609">
    <property type="entry name" value="Porin_4"/>
    <property type="match status" value="1"/>
</dbReference>
<evidence type="ECO:0000256" key="5">
    <source>
        <dbReference type="ARBA" id="ARBA00022692"/>
    </source>
</evidence>
<keyword evidence="5" id="KW-0812">Transmembrane</keyword>
<keyword evidence="8" id="KW-0626">Porin</keyword>
<organism evidence="12">
    <name type="scientific">hydrothermal vent metagenome</name>
    <dbReference type="NCBI Taxonomy" id="652676"/>
    <lineage>
        <taxon>unclassified sequences</taxon>
        <taxon>metagenomes</taxon>
        <taxon>ecological metagenomes</taxon>
    </lineage>
</organism>
<protein>
    <recommendedName>
        <fullName evidence="11">Porin domain-containing protein</fullName>
    </recommendedName>
</protein>
<evidence type="ECO:0000256" key="7">
    <source>
        <dbReference type="ARBA" id="ARBA00023065"/>
    </source>
</evidence>
<sequence length="357" mass="38416">MYRKLIAFAVTSALMAPLAAQADAKPKVEFYGQLQVEVAKQDSKGVSATVVDDNKRGRLGVKASEDLGDGMKAIAQFEWQVDTSDANATDGRRIGMVGLQGSFGTVTSGSLMSPYKYTGGVKYDPFVTTFLEARSKGGMSGKIESAIAAKATGMPDSKGSFGHHSFIHNAVSYSIKHKSLSFSIVYSPDQQGDARGADGDYATALKYKHGSMESFIAATNDASNKMRATKVGGRYTIGKQSIMGQYEKIDAAGTNVGVLFLGYHYMLGKNMLVAQLGNTSIDQIGKDDIKYYALGVIHLFSKRSRIFTGYRNTDNGDANKDSAFSVCNRLDFLVYRSPPLYSVMGGGQLRVAGLYSV</sequence>
<name>A0A3B1C6S8_9ZZZZ</name>
<dbReference type="AlphaFoldDB" id="A0A3B1C6S8"/>
<keyword evidence="10" id="KW-0998">Cell outer membrane</keyword>
<comment type="subunit">
    <text evidence="2">Homotrimer.</text>
</comment>
<dbReference type="InterPro" id="IPR033900">
    <property type="entry name" value="Gram_neg_porin_domain"/>
</dbReference>